<comment type="similarity">
    <text evidence="2 5">Belongs to the RecX family.</text>
</comment>
<evidence type="ECO:0000256" key="2">
    <source>
        <dbReference type="ARBA" id="ARBA00009695"/>
    </source>
</evidence>
<sequence>MNEKGLSVNDAIKKLEYYCSYQDRCYKEVISKLKSLGMYQTAIDHILNHLAENSFLNEERFAKSFARGKHKFKYWGKRRIEQELKFRDISTYNIKTALKEIETDYLSNFYALAEKKWQSITEPSLEKKKHKWVDFLMRKGYESNLIFEYLRELEKESF</sequence>
<dbReference type="HAMAP" id="MF_01114">
    <property type="entry name" value="RecX"/>
    <property type="match status" value="1"/>
</dbReference>
<dbReference type="GO" id="GO:0005737">
    <property type="term" value="C:cytoplasm"/>
    <property type="evidence" value="ECO:0007669"/>
    <property type="project" value="UniProtKB-SubCell"/>
</dbReference>
<gene>
    <name evidence="5" type="primary">recX</name>
    <name evidence="8" type="ORF">SAMN02927937_02174</name>
</gene>
<dbReference type="Proteomes" id="UP000199634">
    <property type="component" value="Unassembled WGS sequence"/>
</dbReference>
<evidence type="ECO:0000256" key="1">
    <source>
        <dbReference type="ARBA" id="ARBA00004496"/>
    </source>
</evidence>
<evidence type="ECO:0000256" key="4">
    <source>
        <dbReference type="ARBA" id="ARBA00022490"/>
    </source>
</evidence>
<dbReference type="Pfam" id="PF02631">
    <property type="entry name" value="RecX_HTH2"/>
    <property type="match status" value="1"/>
</dbReference>
<keyword evidence="9" id="KW-1185">Reference proteome</keyword>
<evidence type="ECO:0000256" key="3">
    <source>
        <dbReference type="ARBA" id="ARBA00018111"/>
    </source>
</evidence>
<dbReference type="InterPro" id="IPR036388">
    <property type="entry name" value="WH-like_DNA-bd_sf"/>
</dbReference>
<organism evidence="8 9">
    <name type="scientific">Paenimyroides marinum</name>
    <dbReference type="NCBI Taxonomy" id="1159016"/>
    <lineage>
        <taxon>Bacteria</taxon>
        <taxon>Pseudomonadati</taxon>
        <taxon>Bacteroidota</taxon>
        <taxon>Flavobacteriia</taxon>
        <taxon>Flavobacteriales</taxon>
        <taxon>Flavobacteriaceae</taxon>
        <taxon>Paenimyroides</taxon>
    </lineage>
</organism>
<proteinExistence type="inferred from homology"/>
<dbReference type="RefSeq" id="WP_091100478.1">
    <property type="nucleotide sequence ID" value="NZ_FNXE01000032.1"/>
</dbReference>
<dbReference type="InterPro" id="IPR003783">
    <property type="entry name" value="Regulatory_RecX"/>
</dbReference>
<dbReference type="EMBL" id="FNXE01000032">
    <property type="protein sequence ID" value="SEH92614.1"/>
    <property type="molecule type" value="Genomic_DNA"/>
</dbReference>
<reference evidence="8 9" key="1">
    <citation type="submission" date="2016-10" db="EMBL/GenBank/DDBJ databases">
        <authorList>
            <person name="de Groot N.N."/>
        </authorList>
    </citation>
    <scope>NUCLEOTIDE SEQUENCE [LARGE SCALE GENOMIC DNA]</scope>
    <source>
        <strain evidence="8 9">CGMCC 1.10825</strain>
    </source>
</reference>
<dbReference type="Gene3D" id="1.10.10.10">
    <property type="entry name" value="Winged helix-like DNA-binding domain superfamily/Winged helix DNA-binding domain"/>
    <property type="match status" value="3"/>
</dbReference>
<comment type="subcellular location">
    <subcellularLocation>
        <location evidence="1 5">Cytoplasm</location>
    </subcellularLocation>
</comment>
<feature type="domain" description="RecX second three-helical" evidence="6">
    <location>
        <begin position="57"/>
        <end position="98"/>
    </location>
</feature>
<dbReference type="STRING" id="1159016.SAMN02927937_02174"/>
<name>A0A1H6M1C7_9FLAO</name>
<comment type="function">
    <text evidence="5">Modulates RecA activity.</text>
</comment>
<dbReference type="Pfam" id="PF21981">
    <property type="entry name" value="RecX_HTH3"/>
    <property type="match status" value="1"/>
</dbReference>
<evidence type="ECO:0000259" key="7">
    <source>
        <dbReference type="Pfam" id="PF21981"/>
    </source>
</evidence>
<dbReference type="AlphaFoldDB" id="A0A1H6M1C7"/>
<keyword evidence="4 5" id="KW-0963">Cytoplasm</keyword>
<dbReference type="InterPro" id="IPR053925">
    <property type="entry name" value="RecX_HTH_3rd"/>
</dbReference>
<dbReference type="GO" id="GO:0006282">
    <property type="term" value="P:regulation of DNA repair"/>
    <property type="evidence" value="ECO:0007669"/>
    <property type="project" value="UniProtKB-UniRule"/>
</dbReference>
<dbReference type="PANTHER" id="PTHR33602:SF1">
    <property type="entry name" value="REGULATORY PROTEIN RECX FAMILY PROTEIN"/>
    <property type="match status" value="1"/>
</dbReference>
<accession>A0A1H6M1C7</accession>
<protein>
    <recommendedName>
        <fullName evidence="3 5">Regulatory protein RecX</fullName>
    </recommendedName>
</protein>
<dbReference type="PANTHER" id="PTHR33602">
    <property type="entry name" value="REGULATORY PROTEIN RECX FAMILY PROTEIN"/>
    <property type="match status" value="1"/>
</dbReference>
<evidence type="ECO:0000313" key="9">
    <source>
        <dbReference type="Proteomes" id="UP000199634"/>
    </source>
</evidence>
<dbReference type="OrthoDB" id="1523826at2"/>
<evidence type="ECO:0000256" key="5">
    <source>
        <dbReference type="HAMAP-Rule" id="MF_01114"/>
    </source>
</evidence>
<feature type="domain" description="RecX third three-helical" evidence="7">
    <location>
        <begin position="104"/>
        <end position="150"/>
    </location>
</feature>
<evidence type="ECO:0000313" key="8">
    <source>
        <dbReference type="EMBL" id="SEH92614.1"/>
    </source>
</evidence>
<evidence type="ECO:0000259" key="6">
    <source>
        <dbReference type="Pfam" id="PF02631"/>
    </source>
</evidence>
<dbReference type="InterPro" id="IPR053924">
    <property type="entry name" value="RecX_HTH_2nd"/>
</dbReference>